<feature type="transmembrane region" description="Helical" evidence="1">
    <location>
        <begin position="292"/>
        <end position="314"/>
    </location>
</feature>
<feature type="transmembrane region" description="Helical" evidence="1">
    <location>
        <begin position="222"/>
        <end position="242"/>
    </location>
</feature>
<feature type="transmembrane region" description="Helical" evidence="1">
    <location>
        <begin position="195"/>
        <end position="216"/>
    </location>
</feature>
<keyword evidence="1" id="KW-1133">Transmembrane helix</keyword>
<reference evidence="3 4" key="1">
    <citation type="submission" date="2018-08" db="EMBL/GenBank/DDBJ databases">
        <title>Recombination of ecologically and evolutionarily significant loci maintains genetic cohesion in the Pseudomonas syringae species complex.</title>
        <authorList>
            <person name="Dillon M."/>
            <person name="Thakur S."/>
            <person name="Almeida R.N.D."/>
            <person name="Weir B.S."/>
            <person name="Guttman D.S."/>
        </authorList>
    </citation>
    <scope>NUCLEOTIDE SEQUENCE [LARGE SCALE GENOMIC DNA]</scope>
    <source>
        <strain evidence="3 4">ICMP 11296</strain>
    </source>
</reference>
<dbReference type="Pfam" id="PF05232">
    <property type="entry name" value="BTP"/>
    <property type="match status" value="2"/>
</dbReference>
<feature type="domain" description="Chlorhexidine efflux transporter" evidence="2">
    <location>
        <begin position="257"/>
        <end position="320"/>
    </location>
</feature>
<dbReference type="AlphaFoldDB" id="A0A3M4NS08"/>
<gene>
    <name evidence="3" type="ORF">ALP98_05332</name>
</gene>
<keyword evidence="1" id="KW-0472">Membrane</keyword>
<dbReference type="EMBL" id="RBRK01000176">
    <property type="protein sequence ID" value="RMQ68757.1"/>
    <property type="molecule type" value="Genomic_DNA"/>
</dbReference>
<dbReference type="Proteomes" id="UP000271866">
    <property type="component" value="Unassembled WGS sequence"/>
</dbReference>
<proteinExistence type="predicted"/>
<dbReference type="NCBIfam" id="NF033664">
    <property type="entry name" value="PACE_transport"/>
    <property type="match status" value="1"/>
</dbReference>
<evidence type="ECO:0000313" key="4">
    <source>
        <dbReference type="Proteomes" id="UP000271866"/>
    </source>
</evidence>
<accession>A0A3M4NS08</accession>
<dbReference type="InterPro" id="IPR007896">
    <property type="entry name" value="BTP_bacteria"/>
</dbReference>
<dbReference type="NCBIfam" id="NF033665">
    <property type="entry name" value="PACE_efflu_PCE"/>
    <property type="match status" value="1"/>
</dbReference>
<dbReference type="InterPro" id="IPR058208">
    <property type="entry name" value="PACE"/>
</dbReference>
<evidence type="ECO:0000256" key="1">
    <source>
        <dbReference type="SAM" id="Phobius"/>
    </source>
</evidence>
<dbReference type="STRING" id="33069.AO065_21730"/>
<feature type="transmembrane region" description="Helical" evidence="1">
    <location>
        <begin position="263"/>
        <end position="286"/>
    </location>
</feature>
<name>A0A3M4NS08_PSEVI</name>
<evidence type="ECO:0000259" key="2">
    <source>
        <dbReference type="Pfam" id="PF05232"/>
    </source>
</evidence>
<evidence type="ECO:0000313" key="3">
    <source>
        <dbReference type="EMBL" id="RMQ68757.1"/>
    </source>
</evidence>
<comment type="caution">
    <text evidence="3">The sequence shown here is derived from an EMBL/GenBank/DDBJ whole genome shotgun (WGS) entry which is preliminary data.</text>
</comment>
<feature type="domain" description="Chlorhexidine efflux transporter" evidence="2">
    <location>
        <begin position="189"/>
        <end position="252"/>
    </location>
</feature>
<protein>
    <recommendedName>
        <fullName evidence="2">Chlorhexidine efflux transporter domain-containing protein</fullName>
    </recommendedName>
</protein>
<organism evidence="3 4">
    <name type="scientific">Pseudomonas viridiflava</name>
    <name type="common">Phytomonas viridiflava</name>
    <dbReference type="NCBI Taxonomy" id="33069"/>
    <lineage>
        <taxon>Bacteria</taxon>
        <taxon>Pseudomonadati</taxon>
        <taxon>Pseudomonadota</taxon>
        <taxon>Gammaproteobacteria</taxon>
        <taxon>Pseudomonadales</taxon>
        <taxon>Pseudomonadaceae</taxon>
        <taxon>Pseudomonas</taxon>
    </lineage>
</organism>
<keyword evidence="1" id="KW-0812">Transmembrane</keyword>
<sequence length="332" mass="37225">MHQADGIAVLGEYAFHLQLWKALIQLGHQPLEIGELVGVRQHQRQPWLDACRKPCSGPAQSVRGAQQVIDTAEHDPSGLGQNRLPGRAIEQLQPKIDLQAGDCFTDRRLTLAQTACSRTERTQRGNLGEGFQGFRRITHDTLLSALPMVLIFRLTQTPIIMLPPTSTKDSLIMSNSSKHASQHASVASKTLRERALHASLFEIGGVILVAPLLAWLMNHSLAMMGAMTVMISTIAMLWNMLYNALFDRLRNRYGFAMTLTTRVLHATGFEAGLILAVVPLAAWWLTISLMEAFWLDIGLLLMFLPYTMLFNWAYDALRERVVQRRMARCEVL</sequence>